<evidence type="ECO:0000313" key="1">
    <source>
        <dbReference type="Proteomes" id="UP000887565"/>
    </source>
</evidence>
<accession>A0A915KJK8</accession>
<dbReference type="Proteomes" id="UP000887565">
    <property type="component" value="Unplaced"/>
</dbReference>
<name>A0A915KJK8_ROMCU</name>
<evidence type="ECO:0000313" key="2">
    <source>
        <dbReference type="WBParaSite" id="nRc.2.0.1.t38607-RA"/>
    </source>
</evidence>
<dbReference type="AlphaFoldDB" id="A0A915KJK8"/>
<protein>
    <submittedName>
        <fullName evidence="2">Chitin-binding type-2 domain-containing protein</fullName>
    </submittedName>
</protein>
<keyword evidence="1" id="KW-1185">Reference proteome</keyword>
<organism evidence="1 2">
    <name type="scientific">Romanomermis culicivorax</name>
    <name type="common">Nematode worm</name>
    <dbReference type="NCBI Taxonomy" id="13658"/>
    <lineage>
        <taxon>Eukaryota</taxon>
        <taxon>Metazoa</taxon>
        <taxon>Ecdysozoa</taxon>
        <taxon>Nematoda</taxon>
        <taxon>Enoplea</taxon>
        <taxon>Dorylaimia</taxon>
        <taxon>Mermithida</taxon>
        <taxon>Mermithoidea</taxon>
        <taxon>Mermithidae</taxon>
        <taxon>Romanomermis</taxon>
    </lineage>
</organism>
<dbReference type="WBParaSite" id="nRc.2.0.1.t38607-RA">
    <property type="protein sequence ID" value="nRc.2.0.1.t38607-RA"/>
    <property type="gene ID" value="nRc.2.0.1.g38607"/>
</dbReference>
<proteinExistence type="predicted"/>
<sequence length="91" mass="10179">MPPPTTAPVLRQNPALKSDYERCKNDPACSYNYCAAEAKQADCEQDYLNCNAFVLGDKSSIKRQSCQNGNKYSIVMRTCVSESTCEQSRQD</sequence>
<reference evidence="2" key="1">
    <citation type="submission" date="2022-11" db="UniProtKB">
        <authorList>
            <consortium name="WormBaseParasite"/>
        </authorList>
    </citation>
    <scope>IDENTIFICATION</scope>
</reference>